<keyword evidence="4" id="KW-1185">Reference proteome</keyword>
<name>A0A9P9AME1_9HYPO</name>
<dbReference type="AlphaFoldDB" id="A0A9P9AME1"/>
<dbReference type="EMBL" id="JAGPYM010000031">
    <property type="protein sequence ID" value="KAH6877200.1"/>
    <property type="molecule type" value="Genomic_DNA"/>
</dbReference>
<dbReference type="NCBIfam" id="TIGR00004">
    <property type="entry name" value="Rid family detoxifying hydrolase"/>
    <property type="match status" value="1"/>
</dbReference>
<keyword evidence="2" id="KW-0472">Membrane</keyword>
<proteinExistence type="inferred from homology"/>
<dbReference type="SUPFAM" id="SSF55298">
    <property type="entry name" value="YjgF-like"/>
    <property type="match status" value="1"/>
</dbReference>
<dbReference type="Proteomes" id="UP000777438">
    <property type="component" value="Unassembled WGS sequence"/>
</dbReference>
<dbReference type="FunFam" id="3.30.1330.40:FF:000001">
    <property type="entry name" value="L-PSP family endoribonuclease"/>
    <property type="match status" value="1"/>
</dbReference>
<dbReference type="InterPro" id="IPR006175">
    <property type="entry name" value="YjgF/YER057c/UK114"/>
</dbReference>
<sequence>MSNKIGVYTDDAPVLRPGVYTPAIVANGFVFVSGVLGADPMTKKMVEGTMTDRFHQIMKNLKAVLEKAGSSVEDAVEVNVFLVDIDDVDALSPVYKTYWGDLMPARTCVAVKALPYGSDIEIRCVAVLSNNTSK</sequence>
<dbReference type="Gene3D" id="3.30.1330.40">
    <property type="entry name" value="RutC-like"/>
    <property type="match status" value="1"/>
</dbReference>
<dbReference type="OrthoDB" id="309640at2759"/>
<keyword evidence="2" id="KW-1133">Transmembrane helix</keyword>
<reference evidence="3 4" key="1">
    <citation type="journal article" date="2021" name="Nat. Commun.">
        <title>Genetic determinants of endophytism in the Arabidopsis root mycobiome.</title>
        <authorList>
            <person name="Mesny F."/>
            <person name="Miyauchi S."/>
            <person name="Thiergart T."/>
            <person name="Pickel B."/>
            <person name="Atanasova L."/>
            <person name="Karlsson M."/>
            <person name="Huettel B."/>
            <person name="Barry K.W."/>
            <person name="Haridas S."/>
            <person name="Chen C."/>
            <person name="Bauer D."/>
            <person name="Andreopoulos W."/>
            <person name="Pangilinan J."/>
            <person name="LaButti K."/>
            <person name="Riley R."/>
            <person name="Lipzen A."/>
            <person name="Clum A."/>
            <person name="Drula E."/>
            <person name="Henrissat B."/>
            <person name="Kohler A."/>
            <person name="Grigoriev I.V."/>
            <person name="Martin F.M."/>
            <person name="Hacquard S."/>
        </authorList>
    </citation>
    <scope>NUCLEOTIDE SEQUENCE [LARGE SCALE GENOMIC DNA]</scope>
    <source>
        <strain evidence="3 4">MPI-CAGE-CH-0241</strain>
    </source>
</reference>
<dbReference type="GO" id="GO:0005739">
    <property type="term" value="C:mitochondrion"/>
    <property type="evidence" value="ECO:0007669"/>
    <property type="project" value="TreeGrafter"/>
</dbReference>
<keyword evidence="2" id="KW-0812">Transmembrane</keyword>
<dbReference type="PANTHER" id="PTHR11803">
    <property type="entry name" value="2-IMINOBUTANOATE/2-IMINOPROPANOATE DEAMINASE RIDA"/>
    <property type="match status" value="1"/>
</dbReference>
<dbReference type="PANTHER" id="PTHR11803:SF42">
    <property type="entry name" value="MMF1"/>
    <property type="match status" value="1"/>
</dbReference>
<evidence type="ECO:0000256" key="1">
    <source>
        <dbReference type="ARBA" id="ARBA00010552"/>
    </source>
</evidence>
<dbReference type="Pfam" id="PF01042">
    <property type="entry name" value="Ribonuc_L-PSP"/>
    <property type="match status" value="1"/>
</dbReference>
<comment type="caution">
    <text evidence="3">The sequence shown here is derived from an EMBL/GenBank/DDBJ whole genome shotgun (WGS) entry which is preliminary data.</text>
</comment>
<evidence type="ECO:0000256" key="2">
    <source>
        <dbReference type="SAM" id="Phobius"/>
    </source>
</evidence>
<gene>
    <name evidence="3" type="ORF">B0T10DRAFT_448070</name>
</gene>
<organism evidence="3 4">
    <name type="scientific">Thelonectria olida</name>
    <dbReference type="NCBI Taxonomy" id="1576542"/>
    <lineage>
        <taxon>Eukaryota</taxon>
        <taxon>Fungi</taxon>
        <taxon>Dikarya</taxon>
        <taxon>Ascomycota</taxon>
        <taxon>Pezizomycotina</taxon>
        <taxon>Sordariomycetes</taxon>
        <taxon>Hypocreomycetidae</taxon>
        <taxon>Hypocreales</taxon>
        <taxon>Nectriaceae</taxon>
        <taxon>Thelonectria</taxon>
    </lineage>
</organism>
<protein>
    <submittedName>
        <fullName evidence="3">Endoribonuclease L-PSP/chorismate mutase-like protein</fullName>
    </submittedName>
</protein>
<dbReference type="InterPro" id="IPR006056">
    <property type="entry name" value="RidA"/>
</dbReference>
<dbReference type="InterPro" id="IPR035959">
    <property type="entry name" value="RutC-like_sf"/>
</dbReference>
<dbReference type="GO" id="GO:0019239">
    <property type="term" value="F:deaminase activity"/>
    <property type="evidence" value="ECO:0007669"/>
    <property type="project" value="TreeGrafter"/>
</dbReference>
<accession>A0A9P9AME1</accession>
<dbReference type="CDD" id="cd00448">
    <property type="entry name" value="YjgF_YER057c_UK114_family"/>
    <property type="match status" value="1"/>
</dbReference>
<evidence type="ECO:0000313" key="3">
    <source>
        <dbReference type="EMBL" id="KAH6877200.1"/>
    </source>
</evidence>
<dbReference type="GO" id="GO:0005829">
    <property type="term" value="C:cytosol"/>
    <property type="evidence" value="ECO:0007669"/>
    <property type="project" value="TreeGrafter"/>
</dbReference>
<comment type="similarity">
    <text evidence="1">Belongs to the RutC family.</text>
</comment>
<evidence type="ECO:0000313" key="4">
    <source>
        <dbReference type="Proteomes" id="UP000777438"/>
    </source>
</evidence>
<feature type="transmembrane region" description="Helical" evidence="2">
    <location>
        <begin position="20"/>
        <end position="38"/>
    </location>
</feature>